<accession>A0A1L3KKR7</accession>
<sequence>MHYPDINACKIPPALQVLMEERGTLSMWKESIAPPPVATKGAEQTSIDDESKPPRFMREKDINNYHASCIGGDVGYMKTIYEYYKDNHINPLLAWEETQLKLNHPFNAFAHGNKTFDWYGGQTVMASWALNNTVLGLERNNCKVMGSTKLSLAKAFLRLFDKLEKGEKLKVLDDKGKEIEICSDEGMRRLNTWVPSPKTGERDRGETRNIWIVGIPQKVFFNIVEIFGGELGKQGTFELMSTGGTDRAAKLLEFDRDQEIMLADMKVLGDLDDTGFNQNLNSNSEGTFMWTLIRSLGRYAHAILMPGVMMGQFRWIRPAKITLENGDRKYANEIPYECLNASMRESISEIEWEERNKDITNFGLVKGTDKMGMGMKGTFNTMPKEACVLFVNSRGVGLYKGQGASDDAKGAATSLQAFSDYVSLTRACGYKISTAKSNIYIGSKGTPPFSEMTGTFVDGGALTETTSQEVNGIGYTADTPMRIAMNLNSSVGKMAAAGGIIAGSVAAEVASNALAKYTEFFSEKRQAIIDTYDMKGMSPLHAGKDAFNVLDCKKDPFLAYMVRHNDERFLEYSLPIDLSNGPLPSRKGEPSPLAFSSPWSICHRGTMGFEKAEMKRYARTQQAKKRCKPAEETLIKYRPSLAVLSGSANVGFLQLIAEGFVAEAESRGMNNLVKRLRFNASMKETEFYAIA</sequence>
<organism evidence="2">
    <name type="scientific">Hubei orthomyxo-like virus 5</name>
    <dbReference type="NCBI Taxonomy" id="1923008"/>
    <lineage>
        <taxon>Viruses</taxon>
        <taxon>Riboviria</taxon>
    </lineage>
</organism>
<feature type="region of interest" description="Disordered" evidence="1">
    <location>
        <begin position="35"/>
        <end position="54"/>
    </location>
</feature>
<evidence type="ECO:0000313" key="2">
    <source>
        <dbReference type="EMBL" id="APG77905.1"/>
    </source>
</evidence>
<reference evidence="2" key="1">
    <citation type="journal article" date="2016" name="Nature">
        <title>Redefining the invertebrate RNA virosphere.</title>
        <authorList>
            <person name="Shi M."/>
            <person name="Lin X.D."/>
            <person name="Tian J.H."/>
            <person name="Chen L.J."/>
            <person name="Chen X."/>
            <person name="Li C.X."/>
            <person name="Qin X.C."/>
            <person name="Li J."/>
            <person name="Cao J.P."/>
            <person name="Eden J.S."/>
            <person name="Buchmann J."/>
            <person name="Wang W."/>
            <person name="Xu J."/>
            <person name="Holmes E.C."/>
            <person name="Zhang Y.Z."/>
        </authorList>
    </citation>
    <scope>NUCLEOTIDE SEQUENCE</scope>
    <source>
        <strain evidence="2">WHBL85127</strain>
    </source>
</reference>
<protein>
    <submittedName>
        <fullName evidence="2">Polymerase PB1</fullName>
    </submittedName>
</protein>
<dbReference type="EMBL" id="KX883883">
    <property type="protein sequence ID" value="APG77905.1"/>
    <property type="molecule type" value="Genomic_RNA"/>
</dbReference>
<proteinExistence type="predicted"/>
<name>A0A1L3KKR7_9VIRU</name>
<evidence type="ECO:0000256" key="1">
    <source>
        <dbReference type="SAM" id="MobiDB-lite"/>
    </source>
</evidence>